<dbReference type="AlphaFoldDB" id="A0A183JGP8"/>
<dbReference type="GO" id="GO:0016020">
    <property type="term" value="C:membrane"/>
    <property type="evidence" value="ECO:0007669"/>
    <property type="project" value="UniProtKB-SubCell"/>
</dbReference>
<sequence>MRPVDLEGGCLPNLSCSSATLLKLFPGNNSSVCCFPTLDLSDGHLDFFRSWDRIGYNDPIGTGVISISQISAFRDDTDGFLPTFGPSFINLYGSPREYSDLPDKYEALNLGKGQGVAYRGRVLLELSTELLDEPTADLVKPLEQDKVAR</sequence>
<keyword evidence="3" id="KW-0677">Repeat</keyword>
<name>A0A183JGP8_9TREM</name>
<proteinExistence type="predicted"/>
<dbReference type="PANTHER" id="PTHR12546">
    <property type="entry name" value="FER-1-LIKE"/>
    <property type="match status" value="1"/>
</dbReference>
<dbReference type="GO" id="GO:0061025">
    <property type="term" value="P:membrane fusion"/>
    <property type="evidence" value="ECO:0007669"/>
    <property type="project" value="TreeGrafter"/>
</dbReference>
<keyword evidence="4" id="KW-1133">Transmembrane helix</keyword>
<evidence type="ECO:0000313" key="8">
    <source>
        <dbReference type="WBParaSite" id="SCUD_0000187001-mRNA-1"/>
    </source>
</evidence>
<keyword evidence="5" id="KW-0472">Membrane</keyword>
<gene>
    <name evidence="6" type="ORF">SCUD_LOCUS1871</name>
</gene>
<keyword evidence="2" id="KW-0812">Transmembrane</keyword>
<dbReference type="Proteomes" id="UP000279833">
    <property type="component" value="Unassembled WGS sequence"/>
</dbReference>
<dbReference type="STRING" id="6186.A0A183JGP8"/>
<reference evidence="8" key="1">
    <citation type="submission" date="2016-06" db="UniProtKB">
        <authorList>
            <consortium name="WormBaseParasite"/>
        </authorList>
    </citation>
    <scope>IDENTIFICATION</scope>
</reference>
<evidence type="ECO:0000256" key="5">
    <source>
        <dbReference type="ARBA" id="ARBA00023136"/>
    </source>
</evidence>
<keyword evidence="7" id="KW-1185">Reference proteome</keyword>
<evidence type="ECO:0000256" key="3">
    <source>
        <dbReference type="ARBA" id="ARBA00022737"/>
    </source>
</evidence>
<reference evidence="6 7" key="2">
    <citation type="submission" date="2018-11" db="EMBL/GenBank/DDBJ databases">
        <authorList>
            <consortium name="Pathogen Informatics"/>
        </authorList>
    </citation>
    <scope>NUCLEOTIDE SEQUENCE [LARGE SCALE GENOMIC DNA]</scope>
    <source>
        <strain evidence="6">Dakar</strain>
        <strain evidence="7">Dakar, Senegal</strain>
    </source>
</reference>
<dbReference type="InterPro" id="IPR037721">
    <property type="entry name" value="Ferlin"/>
</dbReference>
<evidence type="ECO:0000313" key="6">
    <source>
        <dbReference type="EMBL" id="VDO70618.1"/>
    </source>
</evidence>
<protein>
    <submittedName>
        <fullName evidence="8">DUF2958 domain-containing protein</fullName>
    </submittedName>
</protein>
<evidence type="ECO:0000313" key="7">
    <source>
        <dbReference type="Proteomes" id="UP000279833"/>
    </source>
</evidence>
<evidence type="ECO:0000256" key="4">
    <source>
        <dbReference type="ARBA" id="ARBA00022989"/>
    </source>
</evidence>
<dbReference type="GO" id="GO:0007009">
    <property type="term" value="P:plasma membrane organization"/>
    <property type="evidence" value="ECO:0007669"/>
    <property type="project" value="TreeGrafter"/>
</dbReference>
<evidence type="ECO:0000256" key="1">
    <source>
        <dbReference type="ARBA" id="ARBA00004370"/>
    </source>
</evidence>
<dbReference type="EMBL" id="UZAK01001634">
    <property type="protein sequence ID" value="VDO70618.1"/>
    <property type="molecule type" value="Genomic_DNA"/>
</dbReference>
<organism evidence="8">
    <name type="scientific">Schistosoma curassoni</name>
    <dbReference type="NCBI Taxonomy" id="6186"/>
    <lineage>
        <taxon>Eukaryota</taxon>
        <taxon>Metazoa</taxon>
        <taxon>Spiralia</taxon>
        <taxon>Lophotrochozoa</taxon>
        <taxon>Platyhelminthes</taxon>
        <taxon>Trematoda</taxon>
        <taxon>Digenea</taxon>
        <taxon>Strigeidida</taxon>
        <taxon>Schistosomatoidea</taxon>
        <taxon>Schistosomatidae</taxon>
        <taxon>Schistosoma</taxon>
    </lineage>
</organism>
<evidence type="ECO:0000256" key="2">
    <source>
        <dbReference type="ARBA" id="ARBA00022692"/>
    </source>
</evidence>
<comment type="subcellular location">
    <subcellularLocation>
        <location evidence="1">Membrane</location>
    </subcellularLocation>
</comment>
<dbReference type="PANTHER" id="PTHR12546:SF33">
    <property type="entry name" value="SPERM VESICLE FUSION PROTEIN FER-1"/>
    <property type="match status" value="1"/>
</dbReference>
<dbReference type="WBParaSite" id="SCUD_0000187001-mRNA-1">
    <property type="protein sequence ID" value="SCUD_0000187001-mRNA-1"/>
    <property type="gene ID" value="SCUD_0000187001"/>
</dbReference>
<accession>A0A183JGP8</accession>